<dbReference type="InterPro" id="IPR002059">
    <property type="entry name" value="CSP_DNA-bd"/>
</dbReference>
<dbReference type="PANTHER" id="PTHR11544">
    <property type="entry name" value="COLD SHOCK DOMAIN CONTAINING PROTEINS"/>
    <property type="match status" value="1"/>
</dbReference>
<dbReference type="PROSITE" id="PS51857">
    <property type="entry name" value="CSD_2"/>
    <property type="match status" value="1"/>
</dbReference>
<dbReference type="CDD" id="cd04458">
    <property type="entry name" value="CSP_CDS"/>
    <property type="match status" value="1"/>
</dbReference>
<dbReference type="SMART" id="SM00357">
    <property type="entry name" value="CSP"/>
    <property type="match status" value="1"/>
</dbReference>
<dbReference type="InterPro" id="IPR011129">
    <property type="entry name" value="CSD"/>
</dbReference>
<accession>A0A8R1U341</accession>
<name>A0A8R1U341_ONCVO</name>
<feature type="compositionally biased region" description="Basic and acidic residues" evidence="1">
    <location>
        <begin position="15"/>
        <end position="27"/>
    </location>
</feature>
<dbReference type="Pfam" id="PF00313">
    <property type="entry name" value="CSD"/>
    <property type="match status" value="1"/>
</dbReference>
<feature type="region of interest" description="Disordered" evidence="1">
    <location>
        <begin position="1"/>
        <end position="27"/>
    </location>
</feature>
<protein>
    <submittedName>
        <fullName evidence="3">CSD domain-containing protein</fullName>
    </submittedName>
</protein>
<feature type="compositionally biased region" description="Basic residues" evidence="1">
    <location>
        <begin position="228"/>
        <end position="239"/>
    </location>
</feature>
<dbReference type="Gene3D" id="2.40.50.140">
    <property type="entry name" value="Nucleic acid-binding proteins"/>
    <property type="match status" value="1"/>
</dbReference>
<dbReference type="GO" id="GO:0003676">
    <property type="term" value="F:nucleic acid binding"/>
    <property type="evidence" value="ECO:0007669"/>
    <property type="project" value="InterPro"/>
</dbReference>
<feature type="domain" description="CSD" evidence="2">
    <location>
        <begin position="92"/>
        <end position="163"/>
    </location>
</feature>
<reference evidence="3" key="2">
    <citation type="submission" date="2022-06" db="UniProtKB">
        <authorList>
            <consortium name="EnsemblMetazoa"/>
        </authorList>
    </citation>
    <scope>IDENTIFICATION</scope>
</reference>
<feature type="compositionally biased region" description="Basic and acidic residues" evidence="1">
    <location>
        <begin position="253"/>
        <end position="270"/>
    </location>
</feature>
<dbReference type="SUPFAM" id="SSF50249">
    <property type="entry name" value="Nucleic acid-binding proteins"/>
    <property type="match status" value="1"/>
</dbReference>
<evidence type="ECO:0000313" key="3">
    <source>
        <dbReference type="EnsemblMetazoa" id="OVOC9790.1"/>
    </source>
</evidence>
<dbReference type="InterPro" id="IPR050181">
    <property type="entry name" value="Cold_shock_domain"/>
</dbReference>
<dbReference type="EMBL" id="CMVM020000293">
    <property type="status" value="NOT_ANNOTATED_CDS"/>
    <property type="molecule type" value="Genomic_DNA"/>
</dbReference>
<dbReference type="OMA" id="YHNFQFY"/>
<dbReference type="InterPro" id="IPR012340">
    <property type="entry name" value="NA-bd_OB-fold"/>
</dbReference>
<keyword evidence="4" id="KW-1185">Reference proteome</keyword>
<sequence length="327" mass="36970">MKEMSSGVPIPRARMANEQKVDGKKENIDTNDNIQHAKNIGKGQNINVKGSRRSRNIDEERRLAWEIEQAKKPILEKDKLIITLIIKLSFLGVKGKVKWYSVRYHYGFIARDDDKDNDVFVHQTAISKSRIIKYYLRTLGDGEEVLFDIVEGKQGPEAANVTGPNGVEVRGSKYHNFQFYSFRRRLAYNRERAAHQENEKYRRDGQSRKPNENEADDNANIKKSNGERRRRIRNFRARRPPIAAKKSASGGGDRGEGEDGSGDSKKESNHSDMGNSAHSAGRGDARWQTSKNDATRRRSMATTDASQSDTEVTEKEFKNAGAAVGNE</sequence>
<evidence type="ECO:0000259" key="2">
    <source>
        <dbReference type="PROSITE" id="PS51857"/>
    </source>
</evidence>
<dbReference type="EnsemblMetazoa" id="OVOC9790.1">
    <property type="protein sequence ID" value="OVOC9790.1"/>
    <property type="gene ID" value="WBGene00246599"/>
</dbReference>
<evidence type="ECO:0000256" key="1">
    <source>
        <dbReference type="SAM" id="MobiDB-lite"/>
    </source>
</evidence>
<dbReference type="PRINTS" id="PR00050">
    <property type="entry name" value="COLDSHOCK"/>
</dbReference>
<reference evidence="4" key="1">
    <citation type="submission" date="2013-10" db="EMBL/GenBank/DDBJ databases">
        <title>Genome sequencing of Onchocerca volvulus.</title>
        <authorList>
            <person name="Cotton J."/>
            <person name="Tsai J."/>
            <person name="Stanley E."/>
            <person name="Tracey A."/>
            <person name="Holroyd N."/>
            <person name="Lustigman S."/>
            <person name="Berriman M."/>
        </authorList>
    </citation>
    <scope>NUCLEOTIDE SEQUENCE</scope>
</reference>
<proteinExistence type="predicted"/>
<feature type="region of interest" description="Disordered" evidence="1">
    <location>
        <begin position="193"/>
        <end position="327"/>
    </location>
</feature>
<feature type="compositionally biased region" description="Basic and acidic residues" evidence="1">
    <location>
        <begin position="193"/>
        <end position="212"/>
    </location>
</feature>
<organism evidence="3 4">
    <name type="scientific">Onchocerca volvulus</name>
    <dbReference type="NCBI Taxonomy" id="6282"/>
    <lineage>
        <taxon>Eukaryota</taxon>
        <taxon>Metazoa</taxon>
        <taxon>Ecdysozoa</taxon>
        <taxon>Nematoda</taxon>
        <taxon>Chromadorea</taxon>
        <taxon>Rhabditida</taxon>
        <taxon>Spirurina</taxon>
        <taxon>Spiruromorpha</taxon>
        <taxon>Filarioidea</taxon>
        <taxon>Onchocercidae</taxon>
        <taxon>Onchocerca</taxon>
    </lineage>
</organism>
<dbReference type="AlphaFoldDB" id="A0A8R1U341"/>
<evidence type="ECO:0000313" key="4">
    <source>
        <dbReference type="Proteomes" id="UP000024404"/>
    </source>
</evidence>
<feature type="compositionally biased region" description="Polar residues" evidence="1">
    <location>
        <begin position="300"/>
        <end position="310"/>
    </location>
</feature>
<dbReference type="Proteomes" id="UP000024404">
    <property type="component" value="Unassembled WGS sequence"/>
</dbReference>